<sequence>MHLCAVLLFLLARVCAESLEGPTAGCTFEEDSDPSLCEYRQAQEDDFDWQLVRTYSWPHMTSELIQGRRLSSNGLSSKKEPHREQTTVMHNQ</sequence>
<dbReference type="AlphaFoldDB" id="A0A8C1QE61"/>
<reference evidence="4" key="1">
    <citation type="submission" date="2025-08" db="UniProtKB">
        <authorList>
            <consortium name="Ensembl"/>
        </authorList>
    </citation>
    <scope>IDENTIFICATION</scope>
</reference>
<dbReference type="Gene3D" id="2.60.120.200">
    <property type="match status" value="1"/>
</dbReference>
<dbReference type="InterPro" id="IPR000998">
    <property type="entry name" value="MAM_dom"/>
</dbReference>
<reference evidence="4" key="2">
    <citation type="submission" date="2025-09" db="UniProtKB">
        <authorList>
            <consortium name="Ensembl"/>
        </authorList>
    </citation>
    <scope>IDENTIFICATION</scope>
</reference>
<feature type="region of interest" description="Disordered" evidence="1">
    <location>
        <begin position="68"/>
        <end position="92"/>
    </location>
</feature>
<organism evidence="4 5">
    <name type="scientific">Cyprinus carpio</name>
    <name type="common">Common carp</name>
    <dbReference type="NCBI Taxonomy" id="7962"/>
    <lineage>
        <taxon>Eukaryota</taxon>
        <taxon>Metazoa</taxon>
        <taxon>Chordata</taxon>
        <taxon>Craniata</taxon>
        <taxon>Vertebrata</taxon>
        <taxon>Euteleostomi</taxon>
        <taxon>Actinopterygii</taxon>
        <taxon>Neopterygii</taxon>
        <taxon>Teleostei</taxon>
        <taxon>Ostariophysi</taxon>
        <taxon>Cypriniformes</taxon>
        <taxon>Cyprinidae</taxon>
        <taxon>Cyprininae</taxon>
        <taxon>Cyprinus</taxon>
    </lineage>
</organism>
<feature type="domain" description="MAM" evidence="3">
    <location>
        <begin position="24"/>
        <end position="50"/>
    </location>
</feature>
<evidence type="ECO:0000259" key="3">
    <source>
        <dbReference type="PROSITE" id="PS50060"/>
    </source>
</evidence>
<keyword evidence="5" id="KW-1185">Reference proteome</keyword>
<evidence type="ECO:0000256" key="2">
    <source>
        <dbReference type="SAM" id="SignalP"/>
    </source>
</evidence>
<keyword evidence="2" id="KW-0732">Signal</keyword>
<evidence type="ECO:0000313" key="4">
    <source>
        <dbReference type="Ensembl" id="ENSCCRP00010033774.1"/>
    </source>
</evidence>
<dbReference type="Ensembl" id="ENSCCRT00010037044.1">
    <property type="protein sequence ID" value="ENSCCRP00010033774.1"/>
    <property type="gene ID" value="ENSCCRG00010014382.1"/>
</dbReference>
<dbReference type="PROSITE" id="PS50060">
    <property type="entry name" value="MAM_2"/>
    <property type="match status" value="1"/>
</dbReference>
<dbReference type="Proteomes" id="UP000694427">
    <property type="component" value="Unplaced"/>
</dbReference>
<feature type="signal peptide" evidence="2">
    <location>
        <begin position="1"/>
        <end position="16"/>
    </location>
</feature>
<dbReference type="GO" id="GO:0016020">
    <property type="term" value="C:membrane"/>
    <property type="evidence" value="ECO:0007669"/>
    <property type="project" value="InterPro"/>
</dbReference>
<name>A0A8C1QE61_CYPCA</name>
<evidence type="ECO:0000256" key="1">
    <source>
        <dbReference type="SAM" id="MobiDB-lite"/>
    </source>
</evidence>
<feature type="chain" id="PRO_5034320022" description="MAM domain-containing protein" evidence="2">
    <location>
        <begin position="17"/>
        <end position="92"/>
    </location>
</feature>
<protein>
    <recommendedName>
        <fullName evidence="3">MAM domain-containing protein</fullName>
    </recommendedName>
</protein>
<accession>A0A8C1QE61</accession>
<evidence type="ECO:0000313" key="5">
    <source>
        <dbReference type="Proteomes" id="UP000694427"/>
    </source>
</evidence>
<proteinExistence type="predicted"/>